<sequence length="482" mass="53000">MGGELRDKVASGVAWSIGEKVGSMLLQMGVSIVILRMLMPEDLGVMAIPTVLATLALVMVDSGFSQTLIRKADPSPSDYKSVFVFNVVASLLLYALLVAATPWVARFYGMPVLLHIAPVLFLLLPLNALCVIQNTIFTRQFRFALISKVVFASSLVSGVVAIAMAWGGLGVWSLVGQRVTAMGVKALLFWWLSDWRPGAAYEGGALRAMAPYSLRLLATDLISTLYNNVSQLFVGKLYPTDVLGFFNQAQKLKDLPVTSTIQAVQNVTFPALSKIADDEQKFADSYRQVVMIVAFVMFPAMAGLIAIAPDMLQGLLGEKWTPIVPYFQVICLAGMFAPIAIISYNVLKVKSNGRIIVRLEIVKKTVMTITLALTIPYSVMAITWGLSAMAFFEMALNFAATTRYSHLTLWRFVRTLLPSALLTAVMFAVVVLFRHFTDFGPLPTFLMQVGIGAICYAVLAWVFRLEAMRIVLDILRKLFHKA</sequence>
<feature type="transmembrane region" description="Helical" evidence="7">
    <location>
        <begin position="175"/>
        <end position="192"/>
    </location>
</feature>
<dbReference type="Pfam" id="PF13440">
    <property type="entry name" value="Polysacc_synt_3"/>
    <property type="match status" value="1"/>
</dbReference>
<feature type="transmembrane region" description="Helical" evidence="7">
    <location>
        <begin position="368"/>
        <end position="392"/>
    </location>
</feature>
<dbReference type="PANTHER" id="PTHR30250:SF10">
    <property type="entry name" value="LIPOPOLYSACCHARIDE BIOSYNTHESIS PROTEIN WZXC"/>
    <property type="match status" value="1"/>
</dbReference>
<proteinExistence type="inferred from homology"/>
<gene>
    <name evidence="8" type="ORF">H9779_07075</name>
</gene>
<evidence type="ECO:0000313" key="8">
    <source>
        <dbReference type="EMBL" id="HJA99339.1"/>
    </source>
</evidence>
<protein>
    <submittedName>
        <fullName evidence="8">Lipopolysaccharide biosynthesis protein</fullName>
    </submittedName>
</protein>
<dbReference type="GO" id="GO:0005886">
    <property type="term" value="C:plasma membrane"/>
    <property type="evidence" value="ECO:0007669"/>
    <property type="project" value="UniProtKB-SubCell"/>
</dbReference>
<dbReference type="Proteomes" id="UP000824259">
    <property type="component" value="Unassembled WGS sequence"/>
</dbReference>
<feature type="transmembrane region" description="Helical" evidence="7">
    <location>
        <begin position="289"/>
        <end position="308"/>
    </location>
</feature>
<feature type="transmembrane region" description="Helical" evidence="7">
    <location>
        <begin position="81"/>
        <end position="100"/>
    </location>
</feature>
<keyword evidence="4 7" id="KW-0812">Transmembrane</keyword>
<reference evidence="8" key="2">
    <citation type="submission" date="2021-04" db="EMBL/GenBank/DDBJ databases">
        <authorList>
            <person name="Gilroy R."/>
        </authorList>
    </citation>
    <scope>NUCLEOTIDE SEQUENCE</scope>
    <source>
        <strain evidence="8">CHK169-11906</strain>
    </source>
</reference>
<evidence type="ECO:0000256" key="5">
    <source>
        <dbReference type="ARBA" id="ARBA00022989"/>
    </source>
</evidence>
<feature type="transmembrane region" description="Helical" evidence="7">
    <location>
        <begin position="323"/>
        <end position="347"/>
    </location>
</feature>
<evidence type="ECO:0000256" key="3">
    <source>
        <dbReference type="ARBA" id="ARBA00022475"/>
    </source>
</evidence>
<comment type="caution">
    <text evidence="8">The sequence shown here is derived from an EMBL/GenBank/DDBJ whole genome shotgun (WGS) entry which is preliminary data.</text>
</comment>
<feature type="transmembrane region" description="Helical" evidence="7">
    <location>
        <begin position="412"/>
        <end position="433"/>
    </location>
</feature>
<dbReference type="EMBL" id="DWYR01000021">
    <property type="protein sequence ID" value="HJA99339.1"/>
    <property type="molecule type" value="Genomic_DNA"/>
</dbReference>
<organism evidence="8 9">
    <name type="scientific">Candidatus Alistipes avicola</name>
    <dbReference type="NCBI Taxonomy" id="2838432"/>
    <lineage>
        <taxon>Bacteria</taxon>
        <taxon>Pseudomonadati</taxon>
        <taxon>Bacteroidota</taxon>
        <taxon>Bacteroidia</taxon>
        <taxon>Bacteroidales</taxon>
        <taxon>Rikenellaceae</taxon>
        <taxon>Alistipes</taxon>
    </lineage>
</organism>
<keyword evidence="5 7" id="KW-1133">Transmembrane helix</keyword>
<name>A0A9D2L4X2_9BACT</name>
<evidence type="ECO:0000256" key="6">
    <source>
        <dbReference type="ARBA" id="ARBA00023136"/>
    </source>
</evidence>
<evidence type="ECO:0000313" key="9">
    <source>
        <dbReference type="Proteomes" id="UP000824259"/>
    </source>
</evidence>
<feature type="transmembrane region" description="Helical" evidence="7">
    <location>
        <begin position="445"/>
        <end position="463"/>
    </location>
</feature>
<accession>A0A9D2L4X2</accession>
<keyword evidence="6 7" id="KW-0472">Membrane</keyword>
<reference evidence="8" key="1">
    <citation type="journal article" date="2021" name="PeerJ">
        <title>Extensive microbial diversity within the chicken gut microbiome revealed by metagenomics and culture.</title>
        <authorList>
            <person name="Gilroy R."/>
            <person name="Ravi A."/>
            <person name="Getino M."/>
            <person name="Pursley I."/>
            <person name="Horton D.L."/>
            <person name="Alikhan N.F."/>
            <person name="Baker D."/>
            <person name="Gharbi K."/>
            <person name="Hall N."/>
            <person name="Watson M."/>
            <person name="Adriaenssens E.M."/>
            <person name="Foster-Nyarko E."/>
            <person name="Jarju S."/>
            <person name="Secka A."/>
            <person name="Antonio M."/>
            <person name="Oren A."/>
            <person name="Chaudhuri R.R."/>
            <person name="La Ragione R."/>
            <person name="Hildebrand F."/>
            <person name="Pallen M.J."/>
        </authorList>
    </citation>
    <scope>NUCLEOTIDE SEQUENCE</scope>
    <source>
        <strain evidence="8">CHK169-11906</strain>
    </source>
</reference>
<feature type="transmembrane region" description="Helical" evidence="7">
    <location>
        <begin position="112"/>
        <end position="137"/>
    </location>
</feature>
<comment type="subcellular location">
    <subcellularLocation>
        <location evidence="1">Cell membrane</location>
        <topology evidence="1">Multi-pass membrane protein</topology>
    </subcellularLocation>
</comment>
<evidence type="ECO:0000256" key="1">
    <source>
        <dbReference type="ARBA" id="ARBA00004651"/>
    </source>
</evidence>
<evidence type="ECO:0000256" key="2">
    <source>
        <dbReference type="ARBA" id="ARBA00007430"/>
    </source>
</evidence>
<feature type="transmembrane region" description="Helical" evidence="7">
    <location>
        <begin position="45"/>
        <end position="69"/>
    </location>
</feature>
<evidence type="ECO:0000256" key="4">
    <source>
        <dbReference type="ARBA" id="ARBA00022692"/>
    </source>
</evidence>
<dbReference type="AlphaFoldDB" id="A0A9D2L4X2"/>
<evidence type="ECO:0000256" key="7">
    <source>
        <dbReference type="SAM" id="Phobius"/>
    </source>
</evidence>
<keyword evidence="3" id="KW-1003">Cell membrane</keyword>
<feature type="transmembrane region" description="Helical" evidence="7">
    <location>
        <begin position="149"/>
        <end position="169"/>
    </location>
</feature>
<dbReference type="CDD" id="cd13127">
    <property type="entry name" value="MATE_tuaB_like"/>
    <property type="match status" value="1"/>
</dbReference>
<comment type="similarity">
    <text evidence="2">Belongs to the polysaccharide synthase family.</text>
</comment>
<dbReference type="InterPro" id="IPR050833">
    <property type="entry name" value="Poly_Biosynth_Transport"/>
</dbReference>
<dbReference type="PANTHER" id="PTHR30250">
    <property type="entry name" value="PST FAMILY PREDICTED COLANIC ACID TRANSPORTER"/>
    <property type="match status" value="1"/>
</dbReference>